<dbReference type="EMBL" id="GBBI01004983">
    <property type="protein sequence ID" value="JAC13729.1"/>
    <property type="molecule type" value="mRNA"/>
</dbReference>
<name>A0A023EYP1_TRIIF</name>
<evidence type="ECO:0008006" key="3">
    <source>
        <dbReference type="Google" id="ProtNLM"/>
    </source>
</evidence>
<feature type="compositionally biased region" description="Low complexity" evidence="1">
    <location>
        <begin position="486"/>
        <end position="503"/>
    </location>
</feature>
<feature type="region of interest" description="Disordered" evidence="1">
    <location>
        <begin position="467"/>
        <end position="503"/>
    </location>
</feature>
<dbReference type="GO" id="GO:0032465">
    <property type="term" value="P:regulation of cytokinesis"/>
    <property type="evidence" value="ECO:0007669"/>
    <property type="project" value="InterPro"/>
</dbReference>
<dbReference type="InterPro" id="IPR033207">
    <property type="entry name" value="CCP110"/>
</dbReference>
<dbReference type="Pfam" id="PF00612">
    <property type="entry name" value="IQ"/>
    <property type="match status" value="1"/>
</dbReference>
<feature type="compositionally biased region" description="Polar residues" evidence="1">
    <location>
        <begin position="175"/>
        <end position="186"/>
    </location>
</feature>
<sequence>ANFKYVSCIKIAGAPILPPLVLEEDRKLLALYKERAIQIEKKLARLKSKEAKSNISIDDNHDSMSGSSSDLEISYNSLETSKVMDFIRQALSDVGPADVKLLQTKILEEMQNIKPPLRSASCDTLNLLEDISLSEDKVPFDQSMESSCSINVHSGLPSHKSNSEENLTPIQDSKLQELSSNSSPSTPHFDESRFGQSSNSFKKSENKSNVLEGNSVITDVKTPPKLIRRNSYTLDSPSPSVLLYLKSLPKYHSDTSSSEGCNEKKVVKNLNSLWDSAESNNEKVKRRERVSYMNKSSLSPEICDSNGEFDVSSSNVANQKALIMCEENLSSQEKKIGSKKTEESTIVTVRVPPEKEKAIIIIQAGIRGYLTRRLMKTNKVLELRNTIKDCLVCALALHSEADVSSADVNLHVRLIRQVTAACYELHSVFFEYSPQEKMNLIRVDREKLLSAERAKMNLIRLKEIRSDDESSKNGLKTSARGKPKRPSSLSLSKRGSSLNKSWR</sequence>
<accession>A0A023EYP1</accession>
<dbReference type="PANTHER" id="PTHR13594:SF1">
    <property type="entry name" value="CENTRIOLAR COILED-COIL PROTEIN OF 110 KDA"/>
    <property type="match status" value="1"/>
</dbReference>
<evidence type="ECO:0000256" key="1">
    <source>
        <dbReference type="SAM" id="MobiDB-lite"/>
    </source>
</evidence>
<feature type="region of interest" description="Disordered" evidence="1">
    <location>
        <begin position="175"/>
        <end position="208"/>
    </location>
</feature>
<dbReference type="PROSITE" id="PS50096">
    <property type="entry name" value="IQ"/>
    <property type="match status" value="1"/>
</dbReference>
<dbReference type="PANTHER" id="PTHR13594">
    <property type="entry name" value="CENTRIOLAR COILED-COIL PROTEIN OF 110 KDA"/>
    <property type="match status" value="1"/>
</dbReference>
<organism evidence="2">
    <name type="scientific">Triatoma infestans</name>
    <name type="common">Assassin bug</name>
    <dbReference type="NCBI Taxonomy" id="30076"/>
    <lineage>
        <taxon>Eukaryota</taxon>
        <taxon>Metazoa</taxon>
        <taxon>Ecdysozoa</taxon>
        <taxon>Arthropoda</taxon>
        <taxon>Hexapoda</taxon>
        <taxon>Insecta</taxon>
        <taxon>Pterygota</taxon>
        <taxon>Neoptera</taxon>
        <taxon>Paraneoptera</taxon>
        <taxon>Hemiptera</taxon>
        <taxon>Heteroptera</taxon>
        <taxon>Panheteroptera</taxon>
        <taxon>Cimicomorpha</taxon>
        <taxon>Reduviidae</taxon>
        <taxon>Triatominae</taxon>
        <taxon>Triatoma</taxon>
    </lineage>
</organism>
<dbReference type="InterPro" id="IPR000048">
    <property type="entry name" value="IQ_motif_EF-hand-BS"/>
</dbReference>
<evidence type="ECO:0000313" key="2">
    <source>
        <dbReference type="EMBL" id="JAC13729.1"/>
    </source>
</evidence>
<dbReference type="GO" id="GO:0005814">
    <property type="term" value="C:centriole"/>
    <property type="evidence" value="ECO:0007669"/>
    <property type="project" value="InterPro"/>
</dbReference>
<protein>
    <recommendedName>
        <fullName evidence="3">Centriolar coiled-coil protein of 110 kDa</fullName>
    </recommendedName>
</protein>
<dbReference type="Pfam" id="PF16025">
    <property type="entry name" value="CaM_bind"/>
    <property type="match status" value="1"/>
</dbReference>
<proteinExistence type="evidence at transcript level"/>
<dbReference type="GO" id="GO:0007099">
    <property type="term" value="P:centriole replication"/>
    <property type="evidence" value="ECO:0007669"/>
    <property type="project" value="InterPro"/>
</dbReference>
<dbReference type="AlphaFoldDB" id="A0A023EYP1"/>
<feature type="non-terminal residue" evidence="2">
    <location>
        <position position="1"/>
    </location>
</feature>
<dbReference type="SMART" id="SM00015">
    <property type="entry name" value="IQ"/>
    <property type="match status" value="1"/>
</dbReference>
<reference evidence="2" key="1">
    <citation type="journal article" date="2014" name="PLoS Negl. Trop. Dis.">
        <title>An updated insight into the Sialotranscriptome of Triatoma infestans: developmental stage and geographic variations.</title>
        <authorList>
            <person name="Schwarz A."/>
            <person name="Medrano-Mercado N."/>
            <person name="Schaub G.A."/>
            <person name="Struchiner C.J."/>
            <person name="Bargues M.D."/>
            <person name="Levy M.Z."/>
            <person name="Ribeiro J.M."/>
        </authorList>
    </citation>
    <scope>NUCLEOTIDE SEQUENCE</scope>
    <source>
        <strain evidence="2">Chile</strain>
        <tissue evidence="2">Salivary glands</tissue>
    </source>
</reference>